<dbReference type="EMBL" id="CAJOBJ010327612">
    <property type="protein sequence ID" value="CAF5177648.1"/>
    <property type="molecule type" value="Genomic_DNA"/>
</dbReference>
<comment type="caution">
    <text evidence="1">The sequence shown here is derived from an EMBL/GenBank/DDBJ whole genome shotgun (WGS) entry which is preliminary data.</text>
</comment>
<name>A0A819NNR4_9BILA</name>
<dbReference type="EMBL" id="CAJOBH010038952">
    <property type="protein sequence ID" value="CAF4318049.1"/>
    <property type="molecule type" value="Genomic_DNA"/>
</dbReference>
<dbReference type="Proteomes" id="UP000681967">
    <property type="component" value="Unassembled WGS sequence"/>
</dbReference>
<evidence type="ECO:0000313" key="2">
    <source>
        <dbReference type="EMBL" id="CAF4318049.1"/>
    </source>
</evidence>
<dbReference type="AlphaFoldDB" id="A0A819NNR4"/>
<proteinExistence type="predicted"/>
<feature type="non-terminal residue" evidence="1">
    <location>
        <position position="1"/>
    </location>
</feature>
<evidence type="ECO:0000313" key="3">
    <source>
        <dbReference type="EMBL" id="CAF5177648.1"/>
    </source>
</evidence>
<gene>
    <name evidence="2" type="ORF">BYL167_LOCUS28172</name>
    <name evidence="3" type="ORF">GIL414_LOCUS68242</name>
    <name evidence="1" type="ORF">UXM345_LOCUS16184</name>
</gene>
<reference evidence="1" key="1">
    <citation type="submission" date="2021-02" db="EMBL/GenBank/DDBJ databases">
        <authorList>
            <person name="Nowell W R."/>
        </authorList>
    </citation>
    <scope>NUCLEOTIDE SEQUENCE</scope>
</reference>
<dbReference type="EMBL" id="CAJOBF010001989">
    <property type="protein sequence ID" value="CAF4001160.1"/>
    <property type="molecule type" value="Genomic_DNA"/>
</dbReference>
<evidence type="ECO:0000313" key="4">
    <source>
        <dbReference type="Proteomes" id="UP000663842"/>
    </source>
</evidence>
<dbReference type="Proteomes" id="UP000663842">
    <property type="component" value="Unassembled WGS sequence"/>
</dbReference>
<evidence type="ECO:0000313" key="1">
    <source>
        <dbReference type="EMBL" id="CAF4001160.1"/>
    </source>
</evidence>
<dbReference type="Proteomes" id="UP000681720">
    <property type="component" value="Unassembled WGS sequence"/>
</dbReference>
<organism evidence="1 4">
    <name type="scientific">Rotaria magnacalcarata</name>
    <dbReference type="NCBI Taxonomy" id="392030"/>
    <lineage>
        <taxon>Eukaryota</taxon>
        <taxon>Metazoa</taxon>
        <taxon>Spiralia</taxon>
        <taxon>Gnathifera</taxon>
        <taxon>Rotifera</taxon>
        <taxon>Eurotatoria</taxon>
        <taxon>Bdelloidea</taxon>
        <taxon>Philodinida</taxon>
        <taxon>Philodinidae</taxon>
        <taxon>Rotaria</taxon>
    </lineage>
</organism>
<sequence length="19" mass="2155">QLSSDIPPRPPPKPPKFPR</sequence>
<protein>
    <submittedName>
        <fullName evidence="1">Uncharacterized protein</fullName>
    </submittedName>
</protein>
<accession>A0A819NNR4</accession>